<evidence type="ECO:0000313" key="1">
    <source>
        <dbReference type="EMBL" id="KAJ4712969.1"/>
    </source>
</evidence>
<accession>A0ACC1XQG3</accession>
<gene>
    <name evidence="1" type="ORF">OWV82_015128</name>
</gene>
<proteinExistence type="predicted"/>
<organism evidence="1 2">
    <name type="scientific">Melia azedarach</name>
    <name type="common">Chinaberry tree</name>
    <dbReference type="NCBI Taxonomy" id="155640"/>
    <lineage>
        <taxon>Eukaryota</taxon>
        <taxon>Viridiplantae</taxon>
        <taxon>Streptophyta</taxon>
        <taxon>Embryophyta</taxon>
        <taxon>Tracheophyta</taxon>
        <taxon>Spermatophyta</taxon>
        <taxon>Magnoliopsida</taxon>
        <taxon>eudicotyledons</taxon>
        <taxon>Gunneridae</taxon>
        <taxon>Pentapetalae</taxon>
        <taxon>rosids</taxon>
        <taxon>malvids</taxon>
        <taxon>Sapindales</taxon>
        <taxon>Meliaceae</taxon>
        <taxon>Melia</taxon>
    </lineage>
</organism>
<comment type="caution">
    <text evidence="1">The sequence shown here is derived from an EMBL/GenBank/DDBJ whole genome shotgun (WGS) entry which is preliminary data.</text>
</comment>
<dbReference type="EMBL" id="CM051401">
    <property type="protein sequence ID" value="KAJ4712969.1"/>
    <property type="molecule type" value="Genomic_DNA"/>
</dbReference>
<evidence type="ECO:0000313" key="2">
    <source>
        <dbReference type="Proteomes" id="UP001164539"/>
    </source>
</evidence>
<name>A0ACC1XQG3_MELAZ</name>
<protein>
    <submittedName>
        <fullName evidence="1">30S ribosomal S1</fullName>
    </submittedName>
</protein>
<dbReference type="Proteomes" id="UP001164539">
    <property type="component" value="Chromosome 8"/>
</dbReference>
<keyword evidence="2" id="KW-1185">Reference proteome</keyword>
<reference evidence="1 2" key="1">
    <citation type="journal article" date="2023" name="Science">
        <title>Complex scaffold remodeling in plant triterpene biosynthesis.</title>
        <authorList>
            <person name="De La Pena R."/>
            <person name="Hodgson H."/>
            <person name="Liu J.C."/>
            <person name="Stephenson M.J."/>
            <person name="Martin A.C."/>
            <person name="Owen C."/>
            <person name="Harkess A."/>
            <person name="Leebens-Mack J."/>
            <person name="Jimenez L.E."/>
            <person name="Osbourn A."/>
            <person name="Sattely E.S."/>
        </authorList>
    </citation>
    <scope>NUCLEOTIDE SEQUENCE [LARGE SCALE GENOMIC DNA]</scope>
    <source>
        <strain evidence="2">cv. JPN11</strain>
        <tissue evidence="1">Leaf</tissue>
    </source>
</reference>
<sequence length="802" mass="90114">MDSLLFTTTSTSTVNSFNTKNLLFHSASNSVTRTRLTLRISRKNFYLSRRSKFSVLAAKEEPKFDQWDLMELKFGKMIGEDPKLTLAKIMGRKVNPEASYLEIEKQFYKSKGKIPDIKEVPFDVSDEKQSSSALDEKKSSSSSLDGLNLVRPVPKKGIKFQANYESRVPEMKKPSPSVKRAINKSKSSIPNVILRKPTLVNEDDVEDMPSRLRMKPNLSLKMRNEQAKENFSDMTLLRRPEAMSVDTNVDKKGEASSYVEEKFPNDGTELKTSIEEGGNNYVDFTLLEKPPQMSVKTNLDEKQEQFGNVEARVVDYHEEKNLKGEINDTKMNNAAKANLEGSLDDRLDSVLEEPGLEDNSVLGIQQLDQIKAGANEVESSASVSSEGNSVNPSVKFPIGSSLQEKPRRLDQSVKEREETVLVCPDGDSNDIELSNLHSTLPLQEHEDSDWARAEDLVKTGGRAEVELISSSTRGFVVSFGSLAGFLPYRNLAAKWKFLAFESWLRQKGLDPSMYKQNLGIIGKDDMQNKTSTSDSKLHQESSKKLEGEISPDMKLEDLLRVYDQEKLKFLSSFVSQKINVNVVMADRNSRKLIFSVRPKEKEELVEKKRSLMAKLRIGDVVKCCIKKITYFGVFVEVEGVPALIHQTEVSWDATLDPASYFKIGQVVEAKVHQIDFALERIFLSLKEITPDPLTEALESVVGGRDPLDGRLEAAQANAEWTDVESLIKELRKMEGIESVSKGRFFLSPGLAPTFQVYMASMFENQYKLLARAGNKVQEVIVQASLDKEAMKSTILSCTNRVE</sequence>